<dbReference type="InterPro" id="IPR051604">
    <property type="entry name" value="Ergot_Alk_Oxidoreductase"/>
</dbReference>
<dbReference type="GeneID" id="40829413"/>
<evidence type="ECO:0000256" key="1">
    <source>
        <dbReference type="SAM" id="MobiDB-lite"/>
    </source>
</evidence>
<dbReference type="Pfam" id="PF13460">
    <property type="entry name" value="NAD_binding_10"/>
    <property type="match status" value="1"/>
</dbReference>
<dbReference type="PANTHER" id="PTHR43162:SF1">
    <property type="entry name" value="PRESTALK A DIFFERENTIATION PROTEIN A"/>
    <property type="match status" value="1"/>
</dbReference>
<dbReference type="EMBL" id="FNHI01000005">
    <property type="protein sequence ID" value="SDM24038.1"/>
    <property type="molecule type" value="Genomic_DNA"/>
</dbReference>
<dbReference type="SUPFAM" id="SSF51735">
    <property type="entry name" value="NAD(P)-binding Rossmann-fold domains"/>
    <property type="match status" value="1"/>
</dbReference>
<feature type="region of interest" description="Disordered" evidence="1">
    <location>
        <begin position="245"/>
        <end position="288"/>
    </location>
</feature>
<reference evidence="4" key="1">
    <citation type="submission" date="2016-10" db="EMBL/GenBank/DDBJ databases">
        <authorList>
            <person name="Varghese N."/>
            <person name="Submissions S."/>
        </authorList>
    </citation>
    <scope>NUCLEOTIDE SEQUENCE [LARGE SCALE GENOMIC DNA]</scope>
    <source>
        <strain evidence="4">CGMCC 4.7042</strain>
    </source>
</reference>
<evidence type="ECO:0000259" key="2">
    <source>
        <dbReference type="Pfam" id="PF13460"/>
    </source>
</evidence>
<dbReference type="OrthoDB" id="116343at2"/>
<keyword evidence="4" id="KW-1185">Reference proteome</keyword>
<gene>
    <name evidence="3" type="ORF">SAMN05444921_105289</name>
</gene>
<evidence type="ECO:0000313" key="3">
    <source>
        <dbReference type="EMBL" id="SDM24038.1"/>
    </source>
</evidence>
<name>A0A1G9RLC9_9ACTN</name>
<protein>
    <submittedName>
        <fullName evidence="3">Uncharacterized conserved protein YbjT, contains NAD(P)-binding and DUF2867 domains</fullName>
    </submittedName>
</protein>
<dbReference type="RefSeq" id="WP_093653607.1">
    <property type="nucleotide sequence ID" value="NZ_FNHI01000005.1"/>
</dbReference>
<dbReference type="InterPro" id="IPR036291">
    <property type="entry name" value="NAD(P)-bd_dom_sf"/>
</dbReference>
<dbReference type="Gene3D" id="3.90.25.10">
    <property type="entry name" value="UDP-galactose 4-epimerase, domain 1"/>
    <property type="match status" value="1"/>
</dbReference>
<proteinExistence type="predicted"/>
<feature type="domain" description="NAD(P)-binding" evidence="2">
    <location>
        <begin position="7"/>
        <end position="173"/>
    </location>
</feature>
<organism evidence="3 4">
    <name type="scientific">Streptomyces wuyuanensis</name>
    <dbReference type="NCBI Taxonomy" id="1196353"/>
    <lineage>
        <taxon>Bacteria</taxon>
        <taxon>Bacillati</taxon>
        <taxon>Actinomycetota</taxon>
        <taxon>Actinomycetes</taxon>
        <taxon>Kitasatosporales</taxon>
        <taxon>Streptomycetaceae</taxon>
        <taxon>Streptomyces</taxon>
    </lineage>
</organism>
<sequence>MTILVTGATGNVGRHVVAELLKAGESVRALTRRPDTARLPAGTQVVPGDLERPGTLPDALAGVERMFLFPVLEAAEEVVDLAVRAGVRRIVLLSSAAVTAGWDTEYHLPVERAVEASGLEWTHVRPGEFAVNSLYMWGPSIRADRTVVEPFPERTGAPVHEWDIAEVVATALVEDGHVGTAPTLSGPQTLTAREQVAAIAEALGEEIRLDHTTVDRARAFYRAQGGWAAANADFLLGYEDYSGAESVPDEDHSGAEFVPEPSGEERTGPQDAPGPVTADAVTGRPPRPYAIWARDHAADFR</sequence>
<evidence type="ECO:0000313" key="4">
    <source>
        <dbReference type="Proteomes" id="UP000199063"/>
    </source>
</evidence>
<dbReference type="Proteomes" id="UP000199063">
    <property type="component" value="Unassembled WGS sequence"/>
</dbReference>
<accession>A0A1G9RLC9</accession>
<dbReference type="Gene3D" id="3.40.50.720">
    <property type="entry name" value="NAD(P)-binding Rossmann-like Domain"/>
    <property type="match status" value="1"/>
</dbReference>
<dbReference type="InterPro" id="IPR016040">
    <property type="entry name" value="NAD(P)-bd_dom"/>
</dbReference>
<dbReference type="STRING" id="1196353.SAMN05444921_105289"/>
<dbReference type="PANTHER" id="PTHR43162">
    <property type="match status" value="1"/>
</dbReference>
<dbReference type="AlphaFoldDB" id="A0A1G9RLC9"/>